<feature type="compositionally biased region" description="Polar residues" evidence="1">
    <location>
        <begin position="44"/>
        <end position="55"/>
    </location>
</feature>
<organism evidence="2 3">
    <name type="scientific">Kribbella speibonae</name>
    <dbReference type="NCBI Taxonomy" id="1572660"/>
    <lineage>
        <taxon>Bacteria</taxon>
        <taxon>Bacillati</taxon>
        <taxon>Actinomycetota</taxon>
        <taxon>Actinomycetes</taxon>
        <taxon>Propionibacteriales</taxon>
        <taxon>Kribbellaceae</taxon>
        <taxon>Kribbella</taxon>
    </lineage>
</organism>
<evidence type="ECO:0000313" key="2">
    <source>
        <dbReference type="EMBL" id="TCC36435.1"/>
    </source>
</evidence>
<evidence type="ECO:0000313" key="3">
    <source>
        <dbReference type="Proteomes" id="UP000294225"/>
    </source>
</evidence>
<dbReference type="AlphaFoldDB" id="A0A4R0J549"/>
<gene>
    <name evidence="2" type="ORF">E0H92_27780</name>
</gene>
<feature type="region of interest" description="Disordered" evidence="1">
    <location>
        <begin position="28"/>
        <end position="55"/>
    </location>
</feature>
<name>A0A4R0J549_9ACTN</name>
<accession>A0A4R0J549</accession>
<sequence length="89" mass="9016">MFQGDRVALLTKPAAGGRRLLPSVDDIVSKQGSSRKGERPVAGSVTTSLARSPRTGRSAQLVIGVSIIRGNDTSGSLDASAPLAGGRAS</sequence>
<evidence type="ECO:0000256" key="1">
    <source>
        <dbReference type="SAM" id="MobiDB-lite"/>
    </source>
</evidence>
<dbReference type="Proteomes" id="UP000294225">
    <property type="component" value="Unassembled WGS sequence"/>
</dbReference>
<proteinExistence type="predicted"/>
<protein>
    <submittedName>
        <fullName evidence="2">Uncharacterized protein</fullName>
    </submittedName>
</protein>
<dbReference type="RefSeq" id="WP_131498260.1">
    <property type="nucleotide sequence ID" value="NZ_SJKC01000003.1"/>
</dbReference>
<dbReference type="EMBL" id="SJKC01000003">
    <property type="protein sequence ID" value="TCC36435.1"/>
    <property type="molecule type" value="Genomic_DNA"/>
</dbReference>
<reference evidence="2 3" key="1">
    <citation type="submission" date="2019-02" db="EMBL/GenBank/DDBJ databases">
        <title>Kribbella capetownensis sp. nov. and Kribbella speibonae sp. nov., isolated from soil.</title>
        <authorList>
            <person name="Curtis S.M."/>
            <person name="Norton I."/>
            <person name="Everest G.J."/>
            <person name="Meyers P.R."/>
        </authorList>
    </citation>
    <scope>NUCLEOTIDE SEQUENCE [LARGE SCALE GENOMIC DNA]</scope>
    <source>
        <strain evidence="2 3">YM55</strain>
    </source>
</reference>
<comment type="caution">
    <text evidence="2">The sequence shown here is derived from an EMBL/GenBank/DDBJ whole genome shotgun (WGS) entry which is preliminary data.</text>
</comment>